<evidence type="ECO:0000313" key="3">
    <source>
        <dbReference type="EMBL" id="WVX66623.1"/>
    </source>
</evidence>
<dbReference type="Proteomes" id="UP001330434">
    <property type="component" value="Chromosome"/>
</dbReference>
<reference evidence="3 4" key="1">
    <citation type="journal article" date="2024" name="Environ. Microbiol.">
        <title>Novel evolutionary insights on the interactions of the Holosporales (Alphaproteobacteria) with eukaryotic hosts from comparative genomics.</title>
        <authorList>
            <person name="Giovannini M."/>
            <person name="Petroni G."/>
            <person name="Castelli M."/>
        </authorList>
    </citation>
    <scope>NUCLEOTIDE SEQUENCE [LARGE SCALE GENOMIC DNA]</scope>
    <source>
        <strain evidence="3 4">US_Bl 15I1</strain>
    </source>
</reference>
<feature type="region of interest" description="Disordered" evidence="1">
    <location>
        <begin position="26"/>
        <end position="69"/>
    </location>
</feature>
<keyword evidence="4" id="KW-1185">Reference proteome</keyword>
<evidence type="ECO:0000256" key="1">
    <source>
        <dbReference type="SAM" id="MobiDB-lite"/>
    </source>
</evidence>
<protein>
    <submittedName>
        <fullName evidence="3">Uncharacterized protein</fullName>
    </submittedName>
</protein>
<evidence type="ECO:0000256" key="2">
    <source>
        <dbReference type="SAM" id="SignalP"/>
    </source>
</evidence>
<gene>
    <name evidence="3" type="ORF">Bealeia1_00802</name>
</gene>
<proteinExistence type="predicted"/>
<evidence type="ECO:0000313" key="4">
    <source>
        <dbReference type="Proteomes" id="UP001330434"/>
    </source>
</evidence>
<feature type="compositionally biased region" description="Basic and acidic residues" evidence="1">
    <location>
        <begin position="39"/>
        <end position="69"/>
    </location>
</feature>
<feature type="signal peptide" evidence="2">
    <location>
        <begin position="1"/>
        <end position="20"/>
    </location>
</feature>
<accession>A0ABZ2C2N2</accession>
<name>A0ABZ2C2N2_9PROT</name>
<organism evidence="3 4">
    <name type="scientific">Candidatus Bealeia paramacronuclearis</name>
    <dbReference type="NCBI Taxonomy" id="1921001"/>
    <lineage>
        <taxon>Bacteria</taxon>
        <taxon>Pseudomonadati</taxon>
        <taxon>Pseudomonadota</taxon>
        <taxon>Alphaproteobacteria</taxon>
        <taxon>Holosporales</taxon>
        <taxon>Holosporaceae</taxon>
        <taxon>Candidatus Bealeia</taxon>
    </lineage>
</organism>
<sequence>MMRFIFPFLLIQFLVLTNLSAVKTGNPEAPQKSILKKSPKSEKSEEEKEPKNIKISEGNHPEQPEYKETPHHRYEFEWTAIEKMQELAKEQNTSLVVSYFYDENKKCLMTHRYLSEEELKKYQQKKEQIVAANVVLDEEWEFGFLSISKAFGLHNEVIERHPQWNFERLENFLFYRTCYEVDWIKEALFYAFSSPNDKTLMENDEAYKNRRFDMFFERTNQILYLTTTQIAIKTQARENTKKLFNYQIDTNSEQFLTVQNEQSTLIENDFILKIKNELKASVKSGKTAMKKLLSQGLFQSINVEKMINSLDAVFFKNAAPELFFQNPEEKKKGDLRRFLIALKQYLMRDLNDEEKEFLTEYNLKNELLMSEKLSDEESFGEFSDEE</sequence>
<feature type="chain" id="PRO_5046606506" evidence="2">
    <location>
        <begin position="21"/>
        <end position="386"/>
    </location>
</feature>
<keyword evidence="2" id="KW-0732">Signal</keyword>
<dbReference type="EMBL" id="CP133270">
    <property type="protein sequence ID" value="WVX66623.1"/>
    <property type="molecule type" value="Genomic_DNA"/>
</dbReference>